<accession>V9DVR8</accession>
<protein>
    <submittedName>
        <fullName evidence="2">Uncharacterized protein</fullName>
    </submittedName>
</protein>
<organism evidence="2 3">
    <name type="scientific">Phytophthora nicotianae P1569</name>
    <dbReference type="NCBI Taxonomy" id="1317065"/>
    <lineage>
        <taxon>Eukaryota</taxon>
        <taxon>Sar</taxon>
        <taxon>Stramenopiles</taxon>
        <taxon>Oomycota</taxon>
        <taxon>Peronosporomycetes</taxon>
        <taxon>Peronosporales</taxon>
        <taxon>Peronosporaceae</taxon>
        <taxon>Phytophthora</taxon>
    </lineage>
</organism>
<feature type="compositionally biased region" description="Basic and acidic residues" evidence="1">
    <location>
        <begin position="11"/>
        <end position="24"/>
    </location>
</feature>
<comment type="caution">
    <text evidence="2">The sequence shown here is derived from an EMBL/GenBank/DDBJ whole genome shotgun (WGS) entry which is preliminary data.</text>
</comment>
<proteinExistence type="predicted"/>
<evidence type="ECO:0000313" key="3">
    <source>
        <dbReference type="Proteomes" id="UP000018721"/>
    </source>
</evidence>
<name>V9DVR8_PHYNI</name>
<keyword evidence="3" id="KW-1185">Reference proteome</keyword>
<sequence>MVDKVAGALRAAERGDKPGEEVRSTKTLLSAEERVSEKEEPMTHGSRRTGGHDKVAARTPMTSMKASEGASE</sequence>
<dbReference type="EMBL" id="ANIZ01004422">
    <property type="protein sequence ID" value="ETI30117.1"/>
    <property type="molecule type" value="Genomic_DNA"/>
</dbReference>
<feature type="non-terminal residue" evidence="2">
    <location>
        <position position="72"/>
    </location>
</feature>
<feature type="compositionally biased region" description="Basic and acidic residues" evidence="1">
    <location>
        <begin position="31"/>
        <end position="42"/>
    </location>
</feature>
<feature type="region of interest" description="Disordered" evidence="1">
    <location>
        <begin position="1"/>
        <end position="72"/>
    </location>
</feature>
<dbReference type="Proteomes" id="UP000018721">
    <property type="component" value="Unassembled WGS sequence"/>
</dbReference>
<evidence type="ECO:0000313" key="2">
    <source>
        <dbReference type="EMBL" id="ETI30117.1"/>
    </source>
</evidence>
<dbReference type="HOGENOM" id="CLU_2730062_0_0_1"/>
<dbReference type="AlphaFoldDB" id="V9DVR8"/>
<reference evidence="2 3" key="1">
    <citation type="submission" date="2013-11" db="EMBL/GenBank/DDBJ databases">
        <title>The Genome Sequence of Phytophthora parasitica P1569.</title>
        <authorList>
            <consortium name="The Broad Institute Genomics Platform"/>
            <person name="Russ C."/>
            <person name="Tyler B."/>
            <person name="Panabieres F."/>
            <person name="Shan W."/>
            <person name="Tripathy S."/>
            <person name="Grunwald N."/>
            <person name="Machado M."/>
            <person name="Johnson C.S."/>
            <person name="Arredondo F."/>
            <person name="Hong C."/>
            <person name="Coffey M."/>
            <person name="Young S.K."/>
            <person name="Zeng Q."/>
            <person name="Gargeya S."/>
            <person name="Fitzgerald M."/>
            <person name="Abouelleil A."/>
            <person name="Alvarado L."/>
            <person name="Chapman S.B."/>
            <person name="Gainer-Dewar J."/>
            <person name="Goldberg J."/>
            <person name="Griggs A."/>
            <person name="Gujja S."/>
            <person name="Hansen M."/>
            <person name="Howarth C."/>
            <person name="Imamovic A."/>
            <person name="Ireland A."/>
            <person name="Larimer J."/>
            <person name="McCowan C."/>
            <person name="Murphy C."/>
            <person name="Pearson M."/>
            <person name="Poon T.W."/>
            <person name="Priest M."/>
            <person name="Roberts A."/>
            <person name="Saif S."/>
            <person name="Shea T."/>
            <person name="Sykes S."/>
            <person name="Wortman J."/>
            <person name="Nusbaum C."/>
            <person name="Birren B."/>
        </authorList>
    </citation>
    <scope>NUCLEOTIDE SEQUENCE [LARGE SCALE GENOMIC DNA]</scope>
    <source>
        <strain evidence="2 3">P1569</strain>
    </source>
</reference>
<evidence type="ECO:0000256" key="1">
    <source>
        <dbReference type="SAM" id="MobiDB-lite"/>
    </source>
</evidence>
<gene>
    <name evidence="2" type="ORF">F443_22762</name>
</gene>